<dbReference type="InterPro" id="IPR000531">
    <property type="entry name" value="Beta-barrel_TonB"/>
</dbReference>
<evidence type="ECO:0000313" key="17">
    <source>
        <dbReference type="EMBL" id="OYX32899.1"/>
    </source>
</evidence>
<evidence type="ECO:0000256" key="7">
    <source>
        <dbReference type="ARBA" id="ARBA00023065"/>
    </source>
</evidence>
<dbReference type="Gene3D" id="2.40.170.20">
    <property type="entry name" value="TonB-dependent receptor, beta-barrel domain"/>
    <property type="match status" value="1"/>
</dbReference>
<evidence type="ECO:0000256" key="2">
    <source>
        <dbReference type="ARBA" id="ARBA00022448"/>
    </source>
</evidence>
<evidence type="ECO:0000256" key="11">
    <source>
        <dbReference type="PROSITE-ProRule" id="PRU01360"/>
    </source>
</evidence>
<evidence type="ECO:0000256" key="3">
    <source>
        <dbReference type="ARBA" id="ARBA00022452"/>
    </source>
</evidence>
<feature type="signal peptide" evidence="14">
    <location>
        <begin position="1"/>
        <end position="32"/>
    </location>
</feature>
<feature type="domain" description="TonB-dependent receptor plug" evidence="16">
    <location>
        <begin position="55"/>
        <end position="166"/>
    </location>
</feature>
<reference evidence="17 18" key="1">
    <citation type="submission" date="2017-03" db="EMBL/GenBank/DDBJ databases">
        <title>Lifting the veil on microbial sulfur biogeochemistry in mining wastewaters.</title>
        <authorList>
            <person name="Kantor R.S."/>
            <person name="Colenbrander Nelson T."/>
            <person name="Marshall S."/>
            <person name="Bennett D."/>
            <person name="Apte S."/>
            <person name="Camacho D."/>
            <person name="Thomas B.C."/>
            <person name="Warren L.A."/>
            <person name="Banfield J.F."/>
        </authorList>
    </citation>
    <scope>NUCLEOTIDE SEQUENCE [LARGE SCALE GENOMIC DNA]</scope>
    <source>
        <strain evidence="17">32-69-9</strain>
    </source>
</reference>
<dbReference type="PANTHER" id="PTHR32552">
    <property type="entry name" value="FERRICHROME IRON RECEPTOR-RELATED"/>
    <property type="match status" value="1"/>
</dbReference>
<dbReference type="Pfam" id="PF00593">
    <property type="entry name" value="TonB_dep_Rec_b-barrel"/>
    <property type="match status" value="1"/>
</dbReference>
<keyword evidence="4" id="KW-0410">Iron transport</keyword>
<name>A0A258FLA3_9CAUL</name>
<dbReference type="InterPro" id="IPR036942">
    <property type="entry name" value="Beta-barrel_TonB_sf"/>
</dbReference>
<dbReference type="Pfam" id="PF07715">
    <property type="entry name" value="Plug"/>
    <property type="match status" value="1"/>
</dbReference>
<keyword evidence="17" id="KW-0675">Receptor</keyword>
<feature type="chain" id="PRO_5012853108" evidence="14">
    <location>
        <begin position="33"/>
        <end position="1011"/>
    </location>
</feature>
<evidence type="ECO:0000256" key="13">
    <source>
        <dbReference type="SAM" id="MobiDB-lite"/>
    </source>
</evidence>
<feature type="compositionally biased region" description="Basic and acidic residues" evidence="13">
    <location>
        <begin position="819"/>
        <end position="833"/>
    </location>
</feature>
<keyword evidence="3 11" id="KW-1134">Transmembrane beta strand</keyword>
<dbReference type="AlphaFoldDB" id="A0A258FLA3"/>
<evidence type="ECO:0000256" key="14">
    <source>
        <dbReference type="SAM" id="SignalP"/>
    </source>
</evidence>
<protein>
    <submittedName>
        <fullName evidence="17">TonB-dependent receptor</fullName>
    </submittedName>
</protein>
<dbReference type="InterPro" id="IPR039426">
    <property type="entry name" value="TonB-dep_rcpt-like"/>
</dbReference>
<evidence type="ECO:0000256" key="6">
    <source>
        <dbReference type="ARBA" id="ARBA00023004"/>
    </source>
</evidence>
<evidence type="ECO:0000256" key="10">
    <source>
        <dbReference type="ARBA" id="ARBA00023237"/>
    </source>
</evidence>
<dbReference type="PROSITE" id="PS52016">
    <property type="entry name" value="TONB_DEPENDENT_REC_3"/>
    <property type="match status" value="1"/>
</dbReference>
<keyword evidence="7" id="KW-0406">Ion transport</keyword>
<evidence type="ECO:0000256" key="1">
    <source>
        <dbReference type="ARBA" id="ARBA00004571"/>
    </source>
</evidence>
<organism evidence="17 18">
    <name type="scientific">Brevundimonas subvibrioides</name>
    <dbReference type="NCBI Taxonomy" id="74313"/>
    <lineage>
        <taxon>Bacteria</taxon>
        <taxon>Pseudomonadati</taxon>
        <taxon>Pseudomonadota</taxon>
        <taxon>Alphaproteobacteria</taxon>
        <taxon>Caulobacterales</taxon>
        <taxon>Caulobacteraceae</taxon>
        <taxon>Brevundimonas</taxon>
    </lineage>
</organism>
<keyword evidence="14" id="KW-0732">Signal</keyword>
<evidence type="ECO:0000256" key="8">
    <source>
        <dbReference type="ARBA" id="ARBA00023077"/>
    </source>
</evidence>
<evidence type="ECO:0000313" key="18">
    <source>
        <dbReference type="Proteomes" id="UP000215595"/>
    </source>
</evidence>
<accession>A0A258FLA3</accession>
<keyword evidence="6" id="KW-0408">Iron</keyword>
<keyword evidence="2 11" id="KW-0813">Transport</keyword>
<evidence type="ECO:0000256" key="5">
    <source>
        <dbReference type="ARBA" id="ARBA00022692"/>
    </source>
</evidence>
<feature type="region of interest" description="Disordered" evidence="13">
    <location>
        <begin position="959"/>
        <end position="1011"/>
    </location>
</feature>
<sequence>MRRFSSAKSVRTRLLTAGCAIALLAPAGAALAQDGQDATNLDEIIVTGTKRDSTIQDVPFSINAQTQEDIQRSGAVTLEDLARNVAGLSIQNLGPGQSQVSVRGVSAGQVVRDQPGVKEQVGVYLDESVVSLSLFTPDFDLFDLNRVETLRGPQGTLFGSGSVGGTVRYITNQPTLGVSEGTLEANVNVVEGDDLGGHLKGAINIPVSDTVALRAVAYHTEYAGFIDARREGGAVRDNINDGTRTGGRVALLFEPSSTVSITPRIVYQKIETEGFNRQEAFNLFANPFTTTRAPVILGEREQFLLLDEAFEDETLLADLTASFDLGAVELTSVTSYIDRDILVSRDASALTGSVSVDLGFPAAAVLLPSNLVDTTTLEQFSQEVRISSTSDGPFQWLAGVFYSQVDRVYSQLLPTPGYDAATDATLGAGTSVAVRNGFGPNSPYNALLPYDIEQTAVFGEASYDFGQLTVTAGGRFYDFSETRSFTSGGLFANGDRRTDTTASDGFTPRILVSYEASDNVTFNAQAAQGFRLGGVNDPLNIPLCSPADAAIFGGFQTYDDETLWNYEAGVKSRFGNVTLNSAVFYTDIENLQTTLDAGSCSSRVVFNVESAHTAGIELELSTLLTDNLEVGFSGSFVEAEFDSTVRDGTGAVIGGIREGNRLPSVPELQFSLNATYSFTVLSGLPGYVNASFQHVGSRYTQASDQENNPRSFTSGLPFGGATGTRATIVDLELPSYELFNLSAGIEFDNGIEAIGTPLKHGLQHIVGQAGDQQVGLQVGRAPAQQRQALHQEELADGDDHRHEQGGQQGPGDRGGQQADHTELHDTGDGHGDEAAELAGPITVETEREWTLEDGGLDELADHAERQPGHERGQDHAENQHDLAQDQIGAAVARAGQPPCLPPVISGVDDGRADQDEQHHDRIGEIRCLTDQALAQIERTAGGQGATLCGQLGWQGLGHLGHAGPGEELDGGADGQEQRRHEQDRPDHGHAVAGEPVGLGADGVSEHGPPPG</sequence>
<feature type="compositionally biased region" description="Basic and acidic residues" evidence="13">
    <location>
        <begin position="795"/>
        <end position="804"/>
    </location>
</feature>
<comment type="similarity">
    <text evidence="11 12">Belongs to the TonB-dependent receptor family.</text>
</comment>
<keyword evidence="10 11" id="KW-0998">Cell outer membrane</keyword>
<evidence type="ECO:0000256" key="12">
    <source>
        <dbReference type="RuleBase" id="RU003357"/>
    </source>
</evidence>
<dbReference type="Proteomes" id="UP000215595">
    <property type="component" value="Unassembled WGS sequence"/>
</dbReference>
<dbReference type="GO" id="GO:0006826">
    <property type="term" value="P:iron ion transport"/>
    <property type="evidence" value="ECO:0007669"/>
    <property type="project" value="UniProtKB-KW"/>
</dbReference>
<comment type="caution">
    <text evidence="17">The sequence shown here is derived from an EMBL/GenBank/DDBJ whole genome shotgun (WGS) entry which is preliminary data.</text>
</comment>
<feature type="domain" description="TonB-dependent receptor-like beta-barrel" evidence="15">
    <location>
        <begin position="312"/>
        <end position="748"/>
    </location>
</feature>
<dbReference type="InterPro" id="IPR012910">
    <property type="entry name" value="Plug_dom"/>
</dbReference>
<proteinExistence type="inferred from homology"/>
<evidence type="ECO:0000256" key="4">
    <source>
        <dbReference type="ARBA" id="ARBA00022496"/>
    </source>
</evidence>
<keyword evidence="5 11" id="KW-0812">Transmembrane</keyword>
<dbReference type="PANTHER" id="PTHR32552:SF81">
    <property type="entry name" value="TONB-DEPENDENT OUTER MEMBRANE RECEPTOR"/>
    <property type="match status" value="1"/>
</dbReference>
<gene>
    <name evidence="17" type="ORF">B7Z01_09655</name>
</gene>
<dbReference type="GO" id="GO:0009279">
    <property type="term" value="C:cell outer membrane"/>
    <property type="evidence" value="ECO:0007669"/>
    <property type="project" value="UniProtKB-SubCell"/>
</dbReference>
<dbReference type="SUPFAM" id="SSF56935">
    <property type="entry name" value="Porins"/>
    <property type="match status" value="1"/>
</dbReference>
<dbReference type="EMBL" id="NCEB01000019">
    <property type="protein sequence ID" value="OYX32899.1"/>
    <property type="molecule type" value="Genomic_DNA"/>
</dbReference>
<keyword evidence="8 12" id="KW-0798">TonB box</keyword>
<feature type="compositionally biased region" description="Basic and acidic residues" evidence="13">
    <location>
        <begin position="975"/>
        <end position="989"/>
    </location>
</feature>
<evidence type="ECO:0000259" key="15">
    <source>
        <dbReference type="Pfam" id="PF00593"/>
    </source>
</evidence>
<feature type="region of interest" description="Disordered" evidence="13">
    <location>
        <begin position="795"/>
        <end position="834"/>
    </location>
</feature>
<comment type="subcellular location">
    <subcellularLocation>
        <location evidence="1 11">Cell outer membrane</location>
        <topology evidence="1 11">Multi-pass membrane protein</topology>
    </subcellularLocation>
</comment>
<keyword evidence="9 11" id="KW-0472">Membrane</keyword>
<evidence type="ECO:0000256" key="9">
    <source>
        <dbReference type="ARBA" id="ARBA00023136"/>
    </source>
</evidence>
<evidence type="ECO:0000259" key="16">
    <source>
        <dbReference type="Pfam" id="PF07715"/>
    </source>
</evidence>